<feature type="domain" description="Flagellar basal-body/hook protein C-terminal" evidence="8">
    <location>
        <begin position="511"/>
        <end position="549"/>
    </location>
</feature>
<dbReference type="STRING" id="281362.AT959_14215"/>
<evidence type="ECO:0000256" key="4">
    <source>
        <dbReference type="ARBA" id="ARBA00016244"/>
    </source>
</evidence>
<sequence length="549" mass="57746">MTGINAAQTGLLTTSNNIANMSAEGYTRQRIVQASNPTVMTGAGGIGQGTHVVTVERMYNQALNKQVLSAQTSVSSLDTYYSQISQIDNMLADKDAGITPLMQQFFNGIQSVVSTPSLISSRQSMISAAQTMVTGFQSMYSRLDELESGVNSQISSTVESINSYTQEIAGLNQRIISASALNGQPANDLLDKRDELVSKLNELVKVTTTTDSNGSYNVFVGSGQQLVIGTRVTEMVALNSSADQSRIVVGLKGATGNVQELPESLVTGGKLGGLLSFRSEALDTAFNQLGLMATSLALTFNAQHDLGLDLDGNAPANDFFSISDPTVIGKSTNSGTLSATWVTPPPNNGTNFYTNVTASDYQLSYDGTNYTLKRLSDNQSWVDSSFANINTQAQTQGFSLSGAPASGDSFTIQPTKDIARLFSVNASIAANPKGIAAASAAGSTGAEDGSNALKLGNLQIQNTTSGGKATFQDNYAAFVNDIGNKTASAEISSEAQTALYNQAYSAKEAVSGVNRDEEAAKLIEYQQAYQASAKVLEIASSLFDTLLAL</sequence>
<feature type="domain" description="Flagellar hook-associated protein FlgK helical" evidence="10">
    <location>
        <begin position="84"/>
        <end position="320"/>
    </location>
</feature>
<dbReference type="EMBL" id="LODL01000021">
    <property type="protein sequence ID" value="KXB30482.1"/>
    <property type="molecule type" value="Genomic_DNA"/>
</dbReference>
<proteinExistence type="inferred from homology"/>
<dbReference type="GO" id="GO:0009424">
    <property type="term" value="C:bacterial-type flagellum hook"/>
    <property type="evidence" value="ECO:0007669"/>
    <property type="project" value="UniProtKB-UniRule"/>
</dbReference>
<gene>
    <name evidence="7" type="primary">flgK</name>
    <name evidence="11" type="ORF">AT959_14215</name>
</gene>
<dbReference type="GO" id="GO:0044780">
    <property type="term" value="P:bacterial-type flagellum assembly"/>
    <property type="evidence" value="ECO:0007669"/>
    <property type="project" value="InterPro"/>
</dbReference>
<dbReference type="Pfam" id="PF22638">
    <property type="entry name" value="FlgK_D1"/>
    <property type="match status" value="1"/>
</dbReference>
<dbReference type="Pfam" id="PF06429">
    <property type="entry name" value="Flg_bbr_C"/>
    <property type="match status" value="1"/>
</dbReference>
<dbReference type="GO" id="GO:0005576">
    <property type="term" value="C:extracellular region"/>
    <property type="evidence" value="ECO:0007669"/>
    <property type="project" value="UniProtKB-SubCell"/>
</dbReference>
<feature type="domain" description="Flagellar hook-associated protein 1 D2-like" evidence="9">
    <location>
        <begin position="354"/>
        <end position="414"/>
    </location>
</feature>
<evidence type="ECO:0000259" key="9">
    <source>
        <dbReference type="Pfam" id="PF21158"/>
    </source>
</evidence>
<evidence type="ECO:0000256" key="3">
    <source>
        <dbReference type="ARBA" id="ARBA00009677"/>
    </source>
</evidence>
<dbReference type="AlphaFoldDB" id="A0A133XHT0"/>
<keyword evidence="12" id="KW-1185">Reference proteome</keyword>
<evidence type="ECO:0000256" key="5">
    <source>
        <dbReference type="ARBA" id="ARBA00022525"/>
    </source>
</evidence>
<dbReference type="InterPro" id="IPR002371">
    <property type="entry name" value="FlgK"/>
</dbReference>
<comment type="similarity">
    <text evidence="3 7">Belongs to the flagella basal body rod proteins family.</text>
</comment>
<dbReference type="PRINTS" id="PR01005">
    <property type="entry name" value="FLGHOOKAP1"/>
</dbReference>
<dbReference type="InterPro" id="IPR010930">
    <property type="entry name" value="Flg_bb/hook_C_dom"/>
</dbReference>
<evidence type="ECO:0000313" key="11">
    <source>
        <dbReference type="EMBL" id="KXB30482.1"/>
    </source>
</evidence>
<dbReference type="NCBIfam" id="TIGR02492">
    <property type="entry name" value="flgK_ends"/>
    <property type="match status" value="1"/>
</dbReference>
<organism evidence="11 12">
    <name type="scientific">Dechloromonas denitrificans</name>
    <dbReference type="NCBI Taxonomy" id="281362"/>
    <lineage>
        <taxon>Bacteria</taxon>
        <taxon>Pseudomonadati</taxon>
        <taxon>Pseudomonadota</taxon>
        <taxon>Betaproteobacteria</taxon>
        <taxon>Rhodocyclales</taxon>
        <taxon>Azonexaceae</taxon>
        <taxon>Dechloromonas</taxon>
    </lineage>
</organism>
<accession>A0A133XHT0</accession>
<evidence type="ECO:0000259" key="8">
    <source>
        <dbReference type="Pfam" id="PF06429"/>
    </source>
</evidence>
<keyword evidence="6 7" id="KW-0975">Bacterial flagellum</keyword>
<evidence type="ECO:0000256" key="7">
    <source>
        <dbReference type="RuleBase" id="RU362065"/>
    </source>
</evidence>
<evidence type="ECO:0000256" key="6">
    <source>
        <dbReference type="ARBA" id="ARBA00023143"/>
    </source>
</evidence>
<dbReference type="Proteomes" id="UP000070186">
    <property type="component" value="Unassembled WGS sequence"/>
</dbReference>
<evidence type="ECO:0000256" key="1">
    <source>
        <dbReference type="ARBA" id="ARBA00004365"/>
    </source>
</evidence>
<protein>
    <recommendedName>
        <fullName evidence="4 7">Flagellar hook-associated protein 1</fullName>
        <shortName evidence="7">HAP1</shortName>
    </recommendedName>
</protein>
<comment type="caution">
    <text evidence="11">The sequence shown here is derived from an EMBL/GenBank/DDBJ whole genome shotgun (WGS) entry which is preliminary data.</text>
</comment>
<dbReference type="PANTHER" id="PTHR30033">
    <property type="entry name" value="FLAGELLAR HOOK-ASSOCIATED PROTEIN 1"/>
    <property type="match status" value="1"/>
</dbReference>
<dbReference type="PANTHER" id="PTHR30033:SF1">
    <property type="entry name" value="FLAGELLAR HOOK-ASSOCIATED PROTEIN 1"/>
    <property type="match status" value="1"/>
</dbReference>
<dbReference type="Pfam" id="PF21158">
    <property type="entry name" value="flgK_1st_1"/>
    <property type="match status" value="1"/>
</dbReference>
<dbReference type="InterPro" id="IPR049119">
    <property type="entry name" value="FlgK_D2-like"/>
</dbReference>
<dbReference type="SUPFAM" id="SSF64518">
    <property type="entry name" value="Phase 1 flagellin"/>
    <property type="match status" value="1"/>
</dbReference>
<evidence type="ECO:0000259" key="10">
    <source>
        <dbReference type="Pfam" id="PF22638"/>
    </source>
</evidence>
<dbReference type="GO" id="GO:0005198">
    <property type="term" value="F:structural molecule activity"/>
    <property type="evidence" value="ECO:0007669"/>
    <property type="project" value="UniProtKB-UniRule"/>
</dbReference>
<evidence type="ECO:0000313" key="12">
    <source>
        <dbReference type="Proteomes" id="UP000070186"/>
    </source>
</evidence>
<name>A0A133XHT0_9RHOO</name>
<dbReference type="InterPro" id="IPR053927">
    <property type="entry name" value="FlgK_helical"/>
</dbReference>
<keyword evidence="5 7" id="KW-0964">Secreted</keyword>
<evidence type="ECO:0000256" key="2">
    <source>
        <dbReference type="ARBA" id="ARBA00004613"/>
    </source>
</evidence>
<comment type="subcellular location">
    <subcellularLocation>
        <location evidence="1 7">Bacterial flagellum</location>
    </subcellularLocation>
    <subcellularLocation>
        <location evidence="2 7">Secreted</location>
    </subcellularLocation>
</comment>
<reference evidence="11 12" key="1">
    <citation type="submission" date="2015-12" db="EMBL/GenBank/DDBJ databases">
        <title>Nitrous oxide reduction kinetics distinguish bacteria harboring typical versus atypical NosZ.</title>
        <authorList>
            <person name="Yoon S."/>
            <person name="Nissen S."/>
            <person name="Park D."/>
            <person name="Sanford R.A."/>
            <person name="Loeffler F.E."/>
        </authorList>
    </citation>
    <scope>NUCLEOTIDE SEQUENCE [LARGE SCALE GENOMIC DNA]</scope>
    <source>
        <strain evidence="11 12">ATCC BAA-841</strain>
    </source>
</reference>